<dbReference type="InterPro" id="IPR011990">
    <property type="entry name" value="TPR-like_helical_dom_sf"/>
</dbReference>
<dbReference type="SUPFAM" id="SSF48452">
    <property type="entry name" value="TPR-like"/>
    <property type="match status" value="1"/>
</dbReference>
<evidence type="ECO:0000313" key="1">
    <source>
        <dbReference type="EMBL" id="QJE95927.1"/>
    </source>
</evidence>
<sequence>MPNVSAYCQVFPACDDGGVTDEAIAACQRAMGFLELGMPEDAISELDSLPAESAYFSPALHLKVDALFRLQDWTAAAEICLPMLEREPSDPGWWIQAAYAQRRASSIVEAEIILRSGLQGHPRHVLMLYNLACYACVQERFAEACTLLSQAFAEEPDPALAMAEKDPDLEQIRPWILEQVKRHRSAPR</sequence>
<organism evidence="1 2">
    <name type="scientific">Luteolibacter luteus</name>
    <dbReference type="NCBI Taxonomy" id="2728835"/>
    <lineage>
        <taxon>Bacteria</taxon>
        <taxon>Pseudomonadati</taxon>
        <taxon>Verrucomicrobiota</taxon>
        <taxon>Verrucomicrobiia</taxon>
        <taxon>Verrucomicrobiales</taxon>
        <taxon>Verrucomicrobiaceae</taxon>
        <taxon>Luteolibacter</taxon>
    </lineage>
</organism>
<proteinExistence type="predicted"/>
<dbReference type="EMBL" id="CP051774">
    <property type="protein sequence ID" value="QJE95927.1"/>
    <property type="molecule type" value="Genomic_DNA"/>
</dbReference>
<dbReference type="KEGG" id="luo:HHL09_09075"/>
<protein>
    <recommendedName>
        <fullName evidence="3">Tetratricopeptide repeat protein</fullName>
    </recommendedName>
</protein>
<name>A0A858RGF6_9BACT</name>
<reference evidence="1 2" key="1">
    <citation type="submission" date="2020-04" db="EMBL/GenBank/DDBJ databases">
        <title>Luteolibacter sp. G-1-1-1 isolated from soil.</title>
        <authorList>
            <person name="Dahal R.H."/>
        </authorList>
    </citation>
    <scope>NUCLEOTIDE SEQUENCE [LARGE SCALE GENOMIC DNA]</scope>
    <source>
        <strain evidence="1 2">G-1-1-1</strain>
    </source>
</reference>
<dbReference type="RefSeq" id="WP_169454240.1">
    <property type="nucleotide sequence ID" value="NZ_CP051774.1"/>
</dbReference>
<accession>A0A858RGF6</accession>
<dbReference type="AlphaFoldDB" id="A0A858RGF6"/>
<evidence type="ECO:0008006" key="3">
    <source>
        <dbReference type="Google" id="ProtNLM"/>
    </source>
</evidence>
<evidence type="ECO:0000313" key="2">
    <source>
        <dbReference type="Proteomes" id="UP000501812"/>
    </source>
</evidence>
<dbReference type="NCBIfam" id="NF047558">
    <property type="entry name" value="TPR_END_plus"/>
    <property type="match status" value="1"/>
</dbReference>
<dbReference type="Proteomes" id="UP000501812">
    <property type="component" value="Chromosome"/>
</dbReference>
<dbReference type="Gene3D" id="1.25.40.10">
    <property type="entry name" value="Tetratricopeptide repeat domain"/>
    <property type="match status" value="1"/>
</dbReference>
<gene>
    <name evidence="1" type="ORF">HHL09_09075</name>
</gene>
<keyword evidence="2" id="KW-1185">Reference proteome</keyword>